<dbReference type="Proteomes" id="UP001596288">
    <property type="component" value="Unassembled WGS sequence"/>
</dbReference>
<name>A0ABW1RMG9_9LACO</name>
<keyword evidence="2" id="KW-1185">Reference proteome</keyword>
<evidence type="ECO:0008006" key="3">
    <source>
        <dbReference type="Google" id="ProtNLM"/>
    </source>
</evidence>
<comment type="caution">
    <text evidence="1">The sequence shown here is derived from an EMBL/GenBank/DDBJ whole genome shotgun (WGS) entry which is preliminary data.</text>
</comment>
<dbReference type="Gene3D" id="3.30.2310.20">
    <property type="entry name" value="RelE-like"/>
    <property type="match status" value="1"/>
</dbReference>
<dbReference type="InterPro" id="IPR035093">
    <property type="entry name" value="RelE/ParE_toxin_dom_sf"/>
</dbReference>
<proteinExistence type="predicted"/>
<dbReference type="EMBL" id="JBHSSF010000012">
    <property type="protein sequence ID" value="MFC6176233.1"/>
    <property type="molecule type" value="Genomic_DNA"/>
</dbReference>
<organism evidence="1 2">
    <name type="scientific">Companilactobacillus huachuanensis</name>
    <dbReference type="NCBI Taxonomy" id="2559914"/>
    <lineage>
        <taxon>Bacteria</taxon>
        <taxon>Bacillati</taxon>
        <taxon>Bacillota</taxon>
        <taxon>Bacilli</taxon>
        <taxon>Lactobacillales</taxon>
        <taxon>Lactobacillaceae</taxon>
        <taxon>Companilactobacillus</taxon>
    </lineage>
</organism>
<reference evidence="2" key="1">
    <citation type="journal article" date="2019" name="Int. J. Syst. Evol. Microbiol.">
        <title>The Global Catalogue of Microorganisms (GCM) 10K type strain sequencing project: providing services to taxonomists for standard genome sequencing and annotation.</title>
        <authorList>
            <consortium name="The Broad Institute Genomics Platform"/>
            <consortium name="The Broad Institute Genome Sequencing Center for Infectious Disease"/>
            <person name="Wu L."/>
            <person name="Ma J."/>
        </authorList>
    </citation>
    <scope>NUCLEOTIDE SEQUENCE [LARGE SCALE GENOMIC DNA]</scope>
    <source>
        <strain evidence="2">CCM 8927</strain>
    </source>
</reference>
<gene>
    <name evidence="1" type="ORF">ACFQAV_05245</name>
</gene>
<accession>A0ABW1RMG9</accession>
<dbReference type="RefSeq" id="WP_137611412.1">
    <property type="nucleotide sequence ID" value="NZ_BJDF01000009.1"/>
</dbReference>
<protein>
    <recommendedName>
        <fullName evidence="3">Addiction module toxin RelE</fullName>
    </recommendedName>
</protein>
<evidence type="ECO:0000313" key="2">
    <source>
        <dbReference type="Proteomes" id="UP001596288"/>
    </source>
</evidence>
<evidence type="ECO:0000313" key="1">
    <source>
        <dbReference type="EMBL" id="MFC6176233.1"/>
    </source>
</evidence>
<sequence length="118" mass="13552">MKYRSRRVEKICTNLKKSRKELGLKTADALFGLITLLESSASLEDINALRIFRIHKLIGDRKNYYALDIDGRSSGYRLIIQPIGVNGETIANNENLELRFFYSSINIIEVEEVSKHYA</sequence>